<feature type="chain" id="PRO_5045943217" description="peptidylprolyl isomerase" evidence="7">
    <location>
        <begin position="25"/>
        <end position="375"/>
    </location>
</feature>
<dbReference type="EMBL" id="BAABJJ010000033">
    <property type="protein sequence ID" value="GAA4948071.1"/>
    <property type="molecule type" value="Genomic_DNA"/>
</dbReference>
<keyword evidence="5 6" id="KW-0413">Isomerase</keyword>
<dbReference type="Gene3D" id="3.10.50.40">
    <property type="match status" value="1"/>
</dbReference>
<dbReference type="InterPro" id="IPR029000">
    <property type="entry name" value="Cyclophilin-like_dom_sf"/>
</dbReference>
<dbReference type="Gene3D" id="2.40.100.10">
    <property type="entry name" value="Cyclophilin-like"/>
    <property type="match status" value="1"/>
</dbReference>
<dbReference type="SUPFAM" id="SSF54534">
    <property type="entry name" value="FKBP-like"/>
    <property type="match status" value="1"/>
</dbReference>
<evidence type="ECO:0000256" key="6">
    <source>
        <dbReference type="PROSITE-ProRule" id="PRU00277"/>
    </source>
</evidence>
<evidence type="ECO:0000256" key="4">
    <source>
        <dbReference type="ARBA" id="ARBA00023110"/>
    </source>
</evidence>
<protein>
    <recommendedName>
        <fullName evidence="3 6">peptidylprolyl isomerase</fullName>
        <ecNumber evidence="3 6">5.2.1.8</ecNumber>
    </recommendedName>
</protein>
<evidence type="ECO:0000256" key="7">
    <source>
        <dbReference type="SAM" id="SignalP"/>
    </source>
</evidence>
<evidence type="ECO:0000256" key="5">
    <source>
        <dbReference type="ARBA" id="ARBA00023235"/>
    </source>
</evidence>
<comment type="caution">
    <text evidence="10">The sequence shown here is derived from an EMBL/GenBank/DDBJ whole genome shotgun (WGS) entry which is preliminary data.</text>
</comment>
<dbReference type="PANTHER" id="PTHR45625:SF4">
    <property type="entry name" value="PEPTIDYLPROLYL ISOMERASE DOMAIN AND WD REPEAT-CONTAINING PROTEIN 1"/>
    <property type="match status" value="1"/>
</dbReference>
<reference evidence="11" key="1">
    <citation type="journal article" date="2019" name="Int. J. Syst. Evol. Microbiol.">
        <title>The Global Catalogue of Microorganisms (GCM) 10K type strain sequencing project: providing services to taxonomists for standard genome sequencing and annotation.</title>
        <authorList>
            <consortium name="The Broad Institute Genomics Platform"/>
            <consortium name="The Broad Institute Genome Sequencing Center for Infectious Disease"/>
            <person name="Wu L."/>
            <person name="Ma J."/>
        </authorList>
    </citation>
    <scope>NUCLEOTIDE SEQUENCE [LARGE SCALE GENOMIC DNA]</scope>
    <source>
        <strain evidence="11">JCM 18285</strain>
    </source>
</reference>
<proteinExistence type="inferred from homology"/>
<dbReference type="PROSITE" id="PS50072">
    <property type="entry name" value="CSA_PPIASE_2"/>
    <property type="match status" value="1"/>
</dbReference>
<feature type="signal peptide" evidence="7">
    <location>
        <begin position="1"/>
        <end position="24"/>
    </location>
</feature>
<dbReference type="InterPro" id="IPR001179">
    <property type="entry name" value="PPIase_FKBP_dom"/>
</dbReference>
<feature type="domain" description="PPIase cyclophilin-type" evidence="9">
    <location>
        <begin position="42"/>
        <end position="194"/>
    </location>
</feature>
<dbReference type="InterPro" id="IPR046357">
    <property type="entry name" value="PPIase_dom_sf"/>
</dbReference>
<evidence type="ECO:0000313" key="11">
    <source>
        <dbReference type="Proteomes" id="UP001501302"/>
    </source>
</evidence>
<evidence type="ECO:0000256" key="3">
    <source>
        <dbReference type="ARBA" id="ARBA00013194"/>
    </source>
</evidence>
<dbReference type="PRINTS" id="PR00153">
    <property type="entry name" value="CSAPPISMRASE"/>
</dbReference>
<dbReference type="PROSITE" id="PS51257">
    <property type="entry name" value="PROKAR_LIPOPROTEIN"/>
    <property type="match status" value="1"/>
</dbReference>
<dbReference type="EC" id="5.2.1.8" evidence="3 6"/>
<keyword evidence="7" id="KW-0732">Signal</keyword>
<comment type="catalytic activity">
    <reaction evidence="1 6">
        <text>[protein]-peptidylproline (omega=180) = [protein]-peptidylproline (omega=0)</text>
        <dbReference type="Rhea" id="RHEA:16237"/>
        <dbReference type="Rhea" id="RHEA-COMP:10747"/>
        <dbReference type="Rhea" id="RHEA-COMP:10748"/>
        <dbReference type="ChEBI" id="CHEBI:83833"/>
        <dbReference type="ChEBI" id="CHEBI:83834"/>
        <dbReference type="EC" id="5.2.1.8"/>
    </reaction>
</comment>
<dbReference type="InterPro" id="IPR002130">
    <property type="entry name" value="Cyclophilin-type_PPIase_dom"/>
</dbReference>
<keyword evidence="4 6" id="KW-0697">Rotamase</keyword>
<accession>A0ABP9GMD3</accession>
<dbReference type="RefSeq" id="WP_345192093.1">
    <property type="nucleotide sequence ID" value="NZ_BAABJJ010000033.1"/>
</dbReference>
<evidence type="ECO:0000259" key="8">
    <source>
        <dbReference type="PROSITE" id="PS50059"/>
    </source>
</evidence>
<dbReference type="InterPro" id="IPR020892">
    <property type="entry name" value="Cyclophilin-type_PPIase_CS"/>
</dbReference>
<dbReference type="Pfam" id="PF00160">
    <property type="entry name" value="Pro_isomerase"/>
    <property type="match status" value="1"/>
</dbReference>
<keyword evidence="11" id="KW-1185">Reference proteome</keyword>
<dbReference type="Proteomes" id="UP001501302">
    <property type="component" value="Unassembled WGS sequence"/>
</dbReference>
<evidence type="ECO:0000259" key="9">
    <source>
        <dbReference type="PROSITE" id="PS50072"/>
    </source>
</evidence>
<dbReference type="SUPFAM" id="SSF50891">
    <property type="entry name" value="Cyclophilin-like"/>
    <property type="match status" value="1"/>
</dbReference>
<feature type="domain" description="PPIase FKBP-type" evidence="8">
    <location>
        <begin position="269"/>
        <end position="374"/>
    </location>
</feature>
<dbReference type="CDD" id="cd00317">
    <property type="entry name" value="cyclophilin"/>
    <property type="match status" value="1"/>
</dbReference>
<organism evidence="10 11">
    <name type="scientific">Algibacter agarivorans</name>
    <dbReference type="NCBI Taxonomy" id="1109741"/>
    <lineage>
        <taxon>Bacteria</taxon>
        <taxon>Pseudomonadati</taxon>
        <taxon>Bacteroidota</taxon>
        <taxon>Flavobacteriia</taxon>
        <taxon>Flavobacteriales</taxon>
        <taxon>Flavobacteriaceae</taxon>
        <taxon>Algibacter</taxon>
    </lineage>
</organism>
<evidence type="ECO:0000256" key="2">
    <source>
        <dbReference type="ARBA" id="ARBA00007365"/>
    </source>
</evidence>
<dbReference type="Pfam" id="PF00254">
    <property type="entry name" value="FKBP_C"/>
    <property type="match status" value="1"/>
</dbReference>
<gene>
    <name evidence="10" type="ORF">GCM10023314_21740</name>
</gene>
<dbReference type="PROSITE" id="PS00170">
    <property type="entry name" value="CSA_PPIASE_1"/>
    <property type="match status" value="1"/>
</dbReference>
<evidence type="ECO:0000313" key="10">
    <source>
        <dbReference type="EMBL" id="GAA4948071.1"/>
    </source>
</evidence>
<sequence>MTLLKNAIKALALVLFVIFTSCKAQYPDLEDGIYAEIITNKGVMLAKLAEDKAPITVANFVSLAEGTNTMVDSKYKEKKFYNGTIFHRVIDSFMIQGGDPLGTGQGNPGYKFKGEFHPDLKHDKPGILSMANSGPNSNGSQFFITEIPKPHLDNGYNVFGELVSGLNIQDSISNVKVDNRNKPIKDVVIEELNIIRKGKAAKSFDAPKIFNDHFAEDERLKKEKKAKAEAILNATKEKFEIQRAKAITLDSGLKYFISEKGTGEKLPNEAQVSTHYAVYFEDGKLLETSKLAIAEALDAVNEKRKAANKYEPITADIGPDARMIPGFKEGLRQLSVGDKATLFIPYHLAYGEAGTRGIPGKSNIIFEVEVIELLK</sequence>
<dbReference type="GO" id="GO:0016853">
    <property type="term" value="F:isomerase activity"/>
    <property type="evidence" value="ECO:0007669"/>
    <property type="project" value="UniProtKB-KW"/>
</dbReference>
<dbReference type="InterPro" id="IPR044666">
    <property type="entry name" value="Cyclophilin_A-like"/>
</dbReference>
<comment type="similarity">
    <text evidence="2">Belongs to the cyclophilin-type PPIase family.</text>
</comment>
<name>A0ABP9GMD3_9FLAO</name>
<dbReference type="PROSITE" id="PS50059">
    <property type="entry name" value="FKBP_PPIASE"/>
    <property type="match status" value="1"/>
</dbReference>
<dbReference type="PANTHER" id="PTHR45625">
    <property type="entry name" value="PEPTIDYL-PROLYL CIS-TRANS ISOMERASE-RELATED"/>
    <property type="match status" value="1"/>
</dbReference>
<evidence type="ECO:0000256" key="1">
    <source>
        <dbReference type="ARBA" id="ARBA00000971"/>
    </source>
</evidence>